<name>A0AAV7RQ86_PLEWA</name>
<proteinExistence type="predicted"/>
<accession>A0AAV7RQ86</accession>
<comment type="caution">
    <text evidence="1">The sequence shown here is derived from an EMBL/GenBank/DDBJ whole genome shotgun (WGS) entry which is preliminary data.</text>
</comment>
<evidence type="ECO:0000313" key="1">
    <source>
        <dbReference type="EMBL" id="KAJ1153334.1"/>
    </source>
</evidence>
<protein>
    <submittedName>
        <fullName evidence="1">Uncharacterized protein</fullName>
    </submittedName>
</protein>
<gene>
    <name evidence="1" type="ORF">NDU88_006095</name>
</gene>
<dbReference type="AlphaFoldDB" id="A0AAV7RQ86"/>
<reference evidence="1" key="1">
    <citation type="journal article" date="2022" name="bioRxiv">
        <title>Sequencing and chromosome-scale assembly of the giantPleurodeles waltlgenome.</title>
        <authorList>
            <person name="Brown T."/>
            <person name="Elewa A."/>
            <person name="Iarovenko S."/>
            <person name="Subramanian E."/>
            <person name="Araus A.J."/>
            <person name="Petzold A."/>
            <person name="Susuki M."/>
            <person name="Suzuki K.-i.T."/>
            <person name="Hayashi T."/>
            <person name="Toyoda A."/>
            <person name="Oliveira C."/>
            <person name="Osipova E."/>
            <person name="Leigh N.D."/>
            <person name="Simon A."/>
            <person name="Yun M.H."/>
        </authorList>
    </citation>
    <scope>NUCLEOTIDE SEQUENCE</scope>
    <source>
        <strain evidence="1">20211129_DDA</strain>
        <tissue evidence="1">Liver</tissue>
    </source>
</reference>
<dbReference type="Proteomes" id="UP001066276">
    <property type="component" value="Chromosome 5"/>
</dbReference>
<keyword evidence="2" id="KW-1185">Reference proteome</keyword>
<evidence type="ECO:0000313" key="2">
    <source>
        <dbReference type="Proteomes" id="UP001066276"/>
    </source>
</evidence>
<dbReference type="EMBL" id="JANPWB010000009">
    <property type="protein sequence ID" value="KAJ1153334.1"/>
    <property type="molecule type" value="Genomic_DNA"/>
</dbReference>
<sequence>MWSLSSHLLDDGGWRSVHPGWSGVRGRPGKEDRLQESVMWSLSSHLLDDGGWRRWRCYAHAGSREGREFKEHLGVYFNRLPSAMLVRQTRTKHRFLPPNSCTNIHVTM</sequence>
<organism evidence="1 2">
    <name type="scientific">Pleurodeles waltl</name>
    <name type="common">Iberian ribbed newt</name>
    <dbReference type="NCBI Taxonomy" id="8319"/>
    <lineage>
        <taxon>Eukaryota</taxon>
        <taxon>Metazoa</taxon>
        <taxon>Chordata</taxon>
        <taxon>Craniata</taxon>
        <taxon>Vertebrata</taxon>
        <taxon>Euteleostomi</taxon>
        <taxon>Amphibia</taxon>
        <taxon>Batrachia</taxon>
        <taxon>Caudata</taxon>
        <taxon>Salamandroidea</taxon>
        <taxon>Salamandridae</taxon>
        <taxon>Pleurodelinae</taxon>
        <taxon>Pleurodeles</taxon>
    </lineage>
</organism>